<dbReference type="HAMAP" id="MF_00120">
    <property type="entry name" value="GatA"/>
    <property type="match status" value="1"/>
</dbReference>
<evidence type="ECO:0000256" key="3">
    <source>
        <dbReference type="ARBA" id="ARBA00012739"/>
    </source>
</evidence>
<proteinExistence type="inferred from homology"/>
<evidence type="ECO:0000313" key="15">
    <source>
        <dbReference type="Proteomes" id="UP000584663"/>
    </source>
</evidence>
<comment type="subunit">
    <text evidence="2 10">Heterotrimer of A, B and C subunits.</text>
</comment>
<keyword evidence="5 10" id="KW-0436">Ligase</keyword>
<dbReference type="EMBL" id="JACHNX010000005">
    <property type="protein sequence ID" value="MBB4609581.1"/>
    <property type="molecule type" value="Genomic_DNA"/>
</dbReference>
<dbReference type="GO" id="GO:0050567">
    <property type="term" value="F:glutaminyl-tRNA synthase (glutamine-hydrolyzing) activity"/>
    <property type="evidence" value="ECO:0007669"/>
    <property type="project" value="UniProtKB-UniRule"/>
</dbReference>
<organism evidence="14 16">
    <name type="scientific">Sphingomonas yabuuchiae</name>
    <dbReference type="NCBI Taxonomy" id="172044"/>
    <lineage>
        <taxon>Bacteria</taxon>
        <taxon>Pseudomonadati</taxon>
        <taxon>Pseudomonadota</taxon>
        <taxon>Alphaproteobacteria</taxon>
        <taxon>Sphingomonadales</taxon>
        <taxon>Sphingomonadaceae</taxon>
        <taxon>Sphingomonas</taxon>
    </lineage>
</organism>
<sequence length="493" mass="51620">MTDLTTFGIAAIRDGVRDGQFKAREVAEAFNAKVAGADALNAFLVKTPEHALAAADAADAARAAGETLKPLAGVPIGMKDLFATKGVATTAASKILEGFVPPYESTVSQNLWNAGAGMLGKLNLDQFAMGSSNETSAFGNVVSPWRRPNDTAPLAPGGSSGGSSTAVSAGLAPGATGTDTGGSIRQPAAFTGISGIKPTYGRCSRWGTIAFASSLDQAGPMARDVRDCAIMLEAMAGFDAKDATSLKLDVPNWEAALSTDLKGKKVGVPKEYRVDGMPAEIEALWQQGIDWLRDAGAEIVEVSLPHTKYALPAYYIIAPAEASSNLARYDGVRYGLRDLPEGAGLQDMYAATRAAGFGDEVKRRILIGTYVLSAGFYDAYYTQAQKVRTLIARDFERAFGECDVLLTPTAPSAAFALGEKQADPLAMYLNDVFTVPASLAGLPAMSVPGGLDKDGLPLGLQIIGKPLDEQGVLNAGLAIEQRAGFTARPQAWW</sequence>
<evidence type="ECO:0000313" key="16">
    <source>
        <dbReference type="Proteomes" id="UP000704529"/>
    </source>
</evidence>
<dbReference type="GO" id="GO:0006412">
    <property type="term" value="P:translation"/>
    <property type="evidence" value="ECO:0007669"/>
    <property type="project" value="UniProtKB-UniRule"/>
</dbReference>
<feature type="active site" description="Charge relay system" evidence="10">
    <location>
        <position position="79"/>
    </location>
</feature>
<dbReference type="Gene3D" id="3.90.1300.10">
    <property type="entry name" value="Amidase signature (AS) domain"/>
    <property type="match status" value="1"/>
</dbReference>
<comment type="similarity">
    <text evidence="1 10">Belongs to the amidase family. GatA subfamily.</text>
</comment>
<evidence type="ECO:0000256" key="4">
    <source>
        <dbReference type="ARBA" id="ARBA00014428"/>
    </source>
</evidence>
<reference evidence="13 15" key="1">
    <citation type="submission" date="2020-08" db="EMBL/GenBank/DDBJ databases">
        <title>Genomic Encyclopedia of Type Strains, Phase IV (KMG-IV): sequencing the most valuable type-strain genomes for metagenomic binning, comparative biology and taxonomic classification.</title>
        <authorList>
            <person name="Goeker M."/>
        </authorList>
    </citation>
    <scope>NUCLEOTIDE SEQUENCE [LARGE SCALE GENOMIC DNA]</scope>
    <source>
        <strain evidence="13 15">DSM 14562</strain>
    </source>
</reference>
<dbReference type="InterPro" id="IPR036928">
    <property type="entry name" value="AS_sf"/>
</dbReference>
<gene>
    <name evidence="10 14" type="primary">gatA</name>
    <name evidence="13" type="ORF">GGQ89_001800</name>
    <name evidence="14" type="ORF">JYA60_18260</name>
</gene>
<dbReference type="PROSITE" id="PS00571">
    <property type="entry name" value="AMIDASES"/>
    <property type="match status" value="1"/>
</dbReference>
<keyword evidence="8 10" id="KW-0648">Protein biosynthesis</keyword>
<dbReference type="GO" id="GO:0030956">
    <property type="term" value="C:glutamyl-tRNA(Gln) amidotransferase complex"/>
    <property type="evidence" value="ECO:0007669"/>
    <property type="project" value="InterPro"/>
</dbReference>
<comment type="catalytic activity">
    <reaction evidence="9 10">
        <text>L-glutamyl-tRNA(Gln) + L-glutamine + ATP + H2O = L-glutaminyl-tRNA(Gln) + L-glutamate + ADP + phosphate + H(+)</text>
        <dbReference type="Rhea" id="RHEA:17521"/>
        <dbReference type="Rhea" id="RHEA-COMP:9681"/>
        <dbReference type="Rhea" id="RHEA-COMP:9684"/>
        <dbReference type="ChEBI" id="CHEBI:15377"/>
        <dbReference type="ChEBI" id="CHEBI:15378"/>
        <dbReference type="ChEBI" id="CHEBI:29985"/>
        <dbReference type="ChEBI" id="CHEBI:30616"/>
        <dbReference type="ChEBI" id="CHEBI:43474"/>
        <dbReference type="ChEBI" id="CHEBI:58359"/>
        <dbReference type="ChEBI" id="CHEBI:78520"/>
        <dbReference type="ChEBI" id="CHEBI:78521"/>
        <dbReference type="ChEBI" id="CHEBI:456216"/>
        <dbReference type="EC" id="6.3.5.7"/>
    </reaction>
</comment>
<dbReference type="PANTHER" id="PTHR11895">
    <property type="entry name" value="TRANSAMIDASE"/>
    <property type="match status" value="1"/>
</dbReference>
<comment type="caution">
    <text evidence="14">The sequence shown here is derived from an EMBL/GenBank/DDBJ whole genome shotgun (WGS) entry which is preliminary data.</text>
</comment>
<feature type="compositionally biased region" description="Low complexity" evidence="11">
    <location>
        <begin position="151"/>
        <end position="172"/>
    </location>
</feature>
<keyword evidence="15" id="KW-1185">Reference proteome</keyword>
<dbReference type="RefSeq" id="WP_184105489.1">
    <property type="nucleotide sequence ID" value="NZ_JACHNX010000005.1"/>
</dbReference>
<name>A0AA41A2Y5_9SPHN</name>
<dbReference type="InterPro" id="IPR004412">
    <property type="entry name" value="GatA"/>
</dbReference>
<reference evidence="14" key="2">
    <citation type="submission" date="2021-01" db="EMBL/GenBank/DDBJ databases">
        <title>Genome Sequencing of Type Strains.</title>
        <authorList>
            <person name="Lemaire J.F."/>
            <person name="Inderbitzin P."/>
            <person name="Collins S.B."/>
            <person name="Wespe N."/>
            <person name="Knight-Connoni V."/>
        </authorList>
    </citation>
    <scope>NUCLEOTIDE SEQUENCE</scope>
    <source>
        <strain evidence="14">DSM 14562</strain>
    </source>
</reference>
<feature type="region of interest" description="Disordered" evidence="11">
    <location>
        <begin position="139"/>
        <end position="184"/>
    </location>
</feature>
<dbReference type="NCBIfam" id="TIGR00132">
    <property type="entry name" value="gatA"/>
    <property type="match status" value="1"/>
</dbReference>
<dbReference type="SUPFAM" id="SSF75304">
    <property type="entry name" value="Amidase signature (AS) enzymes"/>
    <property type="match status" value="1"/>
</dbReference>
<evidence type="ECO:0000256" key="6">
    <source>
        <dbReference type="ARBA" id="ARBA00022741"/>
    </source>
</evidence>
<evidence type="ECO:0000256" key="10">
    <source>
        <dbReference type="HAMAP-Rule" id="MF_00120"/>
    </source>
</evidence>
<protein>
    <recommendedName>
        <fullName evidence="4 10">Glutamyl-tRNA(Gln) amidotransferase subunit A</fullName>
        <shortName evidence="10">Glu-ADT subunit A</shortName>
        <ecNumber evidence="3 10">6.3.5.7</ecNumber>
    </recommendedName>
</protein>
<evidence type="ECO:0000259" key="12">
    <source>
        <dbReference type="Pfam" id="PF01425"/>
    </source>
</evidence>
<feature type="active site" description="Acyl-ester intermediate" evidence="10">
    <location>
        <position position="183"/>
    </location>
</feature>
<evidence type="ECO:0000256" key="11">
    <source>
        <dbReference type="SAM" id="MobiDB-lite"/>
    </source>
</evidence>
<dbReference type="InterPro" id="IPR000120">
    <property type="entry name" value="Amidase"/>
</dbReference>
<dbReference type="EMBL" id="JAFHKU010000135">
    <property type="protein sequence ID" value="MBN3560169.1"/>
    <property type="molecule type" value="Genomic_DNA"/>
</dbReference>
<evidence type="ECO:0000256" key="9">
    <source>
        <dbReference type="ARBA" id="ARBA00047407"/>
    </source>
</evidence>
<evidence type="ECO:0000313" key="13">
    <source>
        <dbReference type="EMBL" id="MBB4609581.1"/>
    </source>
</evidence>
<dbReference type="GO" id="GO:0005524">
    <property type="term" value="F:ATP binding"/>
    <property type="evidence" value="ECO:0007669"/>
    <property type="project" value="UniProtKB-KW"/>
</dbReference>
<dbReference type="InterPro" id="IPR020556">
    <property type="entry name" value="Amidase_CS"/>
</dbReference>
<feature type="active site" description="Charge relay system" evidence="10">
    <location>
        <position position="159"/>
    </location>
</feature>
<dbReference type="Pfam" id="PF01425">
    <property type="entry name" value="Amidase"/>
    <property type="match status" value="1"/>
</dbReference>
<comment type="function">
    <text evidence="10">Allows the formation of correctly charged Gln-tRNA(Gln) through the transamidation of misacylated Glu-tRNA(Gln) in organisms which lack glutaminyl-tRNA synthetase. The reaction takes place in the presence of glutamine and ATP through an activated gamma-phospho-Glu-tRNA(Gln).</text>
</comment>
<evidence type="ECO:0000256" key="5">
    <source>
        <dbReference type="ARBA" id="ARBA00022598"/>
    </source>
</evidence>
<dbReference type="PANTHER" id="PTHR11895:SF151">
    <property type="entry name" value="GLUTAMYL-TRNA(GLN) AMIDOTRANSFERASE SUBUNIT A"/>
    <property type="match status" value="1"/>
</dbReference>
<keyword evidence="6 10" id="KW-0547">Nucleotide-binding</keyword>
<dbReference type="Proteomes" id="UP000584663">
    <property type="component" value="Unassembled WGS sequence"/>
</dbReference>
<evidence type="ECO:0000313" key="14">
    <source>
        <dbReference type="EMBL" id="MBN3560169.1"/>
    </source>
</evidence>
<dbReference type="EC" id="6.3.5.7" evidence="3 10"/>
<accession>A0AA41A2Y5</accession>
<evidence type="ECO:0000256" key="8">
    <source>
        <dbReference type="ARBA" id="ARBA00022917"/>
    </source>
</evidence>
<evidence type="ECO:0000256" key="1">
    <source>
        <dbReference type="ARBA" id="ARBA00008069"/>
    </source>
</evidence>
<evidence type="ECO:0000256" key="2">
    <source>
        <dbReference type="ARBA" id="ARBA00011123"/>
    </source>
</evidence>
<dbReference type="AlphaFoldDB" id="A0AA41A2Y5"/>
<dbReference type="Proteomes" id="UP000704529">
    <property type="component" value="Unassembled WGS sequence"/>
</dbReference>
<evidence type="ECO:0000256" key="7">
    <source>
        <dbReference type="ARBA" id="ARBA00022840"/>
    </source>
</evidence>
<dbReference type="InterPro" id="IPR023631">
    <property type="entry name" value="Amidase_dom"/>
</dbReference>
<feature type="domain" description="Amidase" evidence="12">
    <location>
        <begin position="25"/>
        <end position="473"/>
    </location>
</feature>
<keyword evidence="7 10" id="KW-0067">ATP-binding</keyword>